<dbReference type="Gene3D" id="3.40.50.1110">
    <property type="entry name" value="SGNH hydrolase"/>
    <property type="match status" value="1"/>
</dbReference>
<feature type="signal peptide" evidence="1">
    <location>
        <begin position="1"/>
        <end position="20"/>
    </location>
</feature>
<evidence type="ECO:0000313" key="3">
    <source>
        <dbReference type="Proteomes" id="UP000784286"/>
    </source>
</evidence>
<dbReference type="GO" id="GO:0016788">
    <property type="term" value="F:hydrolase activity, acting on ester bonds"/>
    <property type="evidence" value="ECO:0007669"/>
    <property type="project" value="UniProtKB-ARBA"/>
</dbReference>
<dbReference type="CDD" id="cd00229">
    <property type="entry name" value="SGNH_hydrolase"/>
    <property type="match status" value="1"/>
</dbReference>
<keyword evidence="2" id="KW-0378">Hydrolase</keyword>
<dbReference type="InterPro" id="IPR032588">
    <property type="entry name" value="Lipase_GDSL_lke"/>
</dbReference>
<dbReference type="PROSITE" id="PS51257">
    <property type="entry name" value="PROKAR_LIPOPROTEIN"/>
    <property type="match status" value="1"/>
</dbReference>
<dbReference type="SUPFAM" id="SSF52266">
    <property type="entry name" value="SGNH hydrolase"/>
    <property type="match status" value="1"/>
</dbReference>
<reference evidence="2" key="2">
    <citation type="submission" date="2021-04" db="EMBL/GenBank/DDBJ databases">
        <authorList>
            <person name="Gilroy R."/>
        </authorList>
    </citation>
    <scope>NUCLEOTIDE SEQUENCE</scope>
    <source>
        <strain evidence="2">8470</strain>
    </source>
</reference>
<reference evidence="2" key="1">
    <citation type="journal article" date="2021" name="PeerJ">
        <title>Extensive microbial diversity within the chicken gut microbiome revealed by metagenomics and culture.</title>
        <authorList>
            <person name="Gilroy R."/>
            <person name="Ravi A."/>
            <person name="Getino M."/>
            <person name="Pursley I."/>
            <person name="Horton D.L."/>
            <person name="Alikhan N.F."/>
            <person name="Baker D."/>
            <person name="Gharbi K."/>
            <person name="Hall N."/>
            <person name="Watson M."/>
            <person name="Adriaenssens E.M."/>
            <person name="Foster-Nyarko E."/>
            <person name="Jarju S."/>
            <person name="Secka A."/>
            <person name="Antonio M."/>
            <person name="Oren A."/>
            <person name="Chaudhuri R.R."/>
            <person name="La Ragione R."/>
            <person name="Hildebrand F."/>
            <person name="Pallen M.J."/>
        </authorList>
    </citation>
    <scope>NUCLEOTIDE SEQUENCE</scope>
    <source>
        <strain evidence="2">8470</strain>
    </source>
</reference>
<name>A0A948X233_9BACT</name>
<keyword evidence="1" id="KW-0732">Signal</keyword>
<gene>
    <name evidence="2" type="ORF">H9928_01855</name>
</gene>
<accession>A0A948X233</accession>
<evidence type="ECO:0000313" key="2">
    <source>
        <dbReference type="EMBL" id="MBU3855301.1"/>
    </source>
</evidence>
<proteinExistence type="predicted"/>
<dbReference type="InterPro" id="IPR036514">
    <property type="entry name" value="SGNH_hydro_sf"/>
</dbReference>
<protein>
    <submittedName>
        <fullName evidence="2">SGNH/GDSL hydrolase family protein</fullName>
    </submittedName>
</protein>
<dbReference type="Proteomes" id="UP000784286">
    <property type="component" value="Unassembled WGS sequence"/>
</dbReference>
<sequence>MKNICLFFLLSLLACTHSFAQYKKSVSILGDSYSTYEGYIPAGNVPWYFDATQQGNDVNDVTLTWWHKFISGNGLRLCMNNSYSGATVCNTGYDKKDYSDRSFITRMSNLGDPDVIFIFGGTNDSWAGSPLGEYQYGKWKKEDLYKFRPAMAYMLDYMTKRYINVDIYFLINTELKEEIDESVKTICKHYGVEYIELQDIDKIAGHPSVKGMQEISRQIEAYMAAARK</sequence>
<feature type="chain" id="PRO_5038110589" evidence="1">
    <location>
        <begin position="21"/>
        <end position="228"/>
    </location>
</feature>
<comment type="caution">
    <text evidence="2">The sequence shown here is derived from an EMBL/GenBank/DDBJ whole genome shotgun (WGS) entry which is preliminary data.</text>
</comment>
<dbReference type="AlphaFoldDB" id="A0A948X233"/>
<dbReference type="EMBL" id="JAHLFJ010000021">
    <property type="protein sequence ID" value="MBU3855301.1"/>
    <property type="molecule type" value="Genomic_DNA"/>
</dbReference>
<evidence type="ECO:0000256" key="1">
    <source>
        <dbReference type="SAM" id="SignalP"/>
    </source>
</evidence>
<dbReference type="Pfam" id="PF16255">
    <property type="entry name" value="Lipase_GDSL_lke"/>
    <property type="match status" value="1"/>
</dbReference>
<organism evidence="2 3">
    <name type="scientific">Candidatus Phocaeicola excrementipullorum</name>
    <dbReference type="NCBI Taxonomy" id="2838731"/>
    <lineage>
        <taxon>Bacteria</taxon>
        <taxon>Pseudomonadati</taxon>
        <taxon>Bacteroidota</taxon>
        <taxon>Bacteroidia</taxon>
        <taxon>Bacteroidales</taxon>
        <taxon>Bacteroidaceae</taxon>
        <taxon>Phocaeicola</taxon>
    </lineage>
</organism>